<proteinExistence type="predicted"/>
<dbReference type="PANTHER" id="PTHR36156">
    <property type="entry name" value="SLR2101 PROTEIN"/>
    <property type="match status" value="1"/>
</dbReference>
<dbReference type="InterPro" id="IPR014710">
    <property type="entry name" value="RmlC-like_jellyroll"/>
</dbReference>
<feature type="domain" description="Cupin type-2" evidence="1">
    <location>
        <begin position="90"/>
        <end position="155"/>
    </location>
</feature>
<dbReference type="Proteomes" id="UP001498421">
    <property type="component" value="Unassembled WGS sequence"/>
</dbReference>
<dbReference type="SUPFAM" id="SSF51182">
    <property type="entry name" value="RmlC-like cupins"/>
    <property type="match status" value="1"/>
</dbReference>
<dbReference type="CDD" id="cd02231">
    <property type="entry name" value="cupin_BLL6423-like"/>
    <property type="match status" value="1"/>
</dbReference>
<gene>
    <name evidence="2" type="ORF">QQZ08_006751</name>
</gene>
<accession>A0ABR1HZP7</accession>
<name>A0ABR1HZP7_9HYPO</name>
<comment type="caution">
    <text evidence="2">The sequence shown here is derived from an EMBL/GenBank/DDBJ whole genome shotgun (WGS) entry which is preliminary data.</text>
</comment>
<evidence type="ECO:0000313" key="2">
    <source>
        <dbReference type="EMBL" id="KAK7426715.1"/>
    </source>
</evidence>
<keyword evidence="3" id="KW-1185">Reference proteome</keyword>
<dbReference type="InterPro" id="IPR047142">
    <property type="entry name" value="OryJ/VirC-like"/>
</dbReference>
<organism evidence="2 3">
    <name type="scientific">Neonectria magnoliae</name>
    <dbReference type="NCBI Taxonomy" id="2732573"/>
    <lineage>
        <taxon>Eukaryota</taxon>
        <taxon>Fungi</taxon>
        <taxon>Dikarya</taxon>
        <taxon>Ascomycota</taxon>
        <taxon>Pezizomycotina</taxon>
        <taxon>Sordariomycetes</taxon>
        <taxon>Hypocreomycetidae</taxon>
        <taxon>Hypocreales</taxon>
        <taxon>Nectriaceae</taxon>
        <taxon>Neonectria</taxon>
    </lineage>
</organism>
<reference evidence="2 3" key="1">
    <citation type="journal article" date="2025" name="Microbiol. Resour. Announc.">
        <title>Draft genome sequences for Neonectria magnoliae and Neonectria punicea, canker pathogens of Liriodendron tulipifera and Acer saccharum in West Virginia.</title>
        <authorList>
            <person name="Petronek H.M."/>
            <person name="Kasson M.T."/>
            <person name="Metheny A.M."/>
            <person name="Stauder C.M."/>
            <person name="Lovett B."/>
            <person name="Lynch S.C."/>
            <person name="Garnas J.R."/>
            <person name="Kasson L.R."/>
            <person name="Stajich J.E."/>
        </authorList>
    </citation>
    <scope>NUCLEOTIDE SEQUENCE [LARGE SCALE GENOMIC DNA]</scope>
    <source>
        <strain evidence="2 3">NRRL 64651</strain>
    </source>
</reference>
<protein>
    <recommendedName>
        <fullName evidence="1">Cupin type-2 domain-containing protein</fullName>
    </recommendedName>
</protein>
<evidence type="ECO:0000259" key="1">
    <source>
        <dbReference type="Pfam" id="PF07883"/>
    </source>
</evidence>
<dbReference type="EMBL" id="JAZAVK010000062">
    <property type="protein sequence ID" value="KAK7426715.1"/>
    <property type="molecule type" value="Genomic_DNA"/>
</dbReference>
<sequence length="177" mass="19451">MAQQSTQSTQFTETSSFSRLVRTTHSEHGTSIFAPDEHLTPFAPFPPKRSAFTVFDMRQSVPVNNMEAVPSFANTLPRCSPQGAVFATSQIEAGDSSPMHRTHSIDYVFVLSGEIVLALDGGEEKTVKAGEFIVQQGANHSWINRTELPCKFLCVMLGAEKVVLQDGTVLEETVFKK</sequence>
<dbReference type="Gene3D" id="2.60.120.10">
    <property type="entry name" value="Jelly Rolls"/>
    <property type="match status" value="1"/>
</dbReference>
<dbReference type="PANTHER" id="PTHR36156:SF2">
    <property type="entry name" value="CUPIN TYPE-2 DOMAIN-CONTAINING PROTEIN"/>
    <property type="match status" value="1"/>
</dbReference>
<dbReference type="InterPro" id="IPR011051">
    <property type="entry name" value="RmlC_Cupin_sf"/>
</dbReference>
<dbReference type="Pfam" id="PF07883">
    <property type="entry name" value="Cupin_2"/>
    <property type="match status" value="1"/>
</dbReference>
<evidence type="ECO:0000313" key="3">
    <source>
        <dbReference type="Proteomes" id="UP001498421"/>
    </source>
</evidence>
<dbReference type="InterPro" id="IPR013096">
    <property type="entry name" value="Cupin_2"/>
</dbReference>